<dbReference type="PANTHER" id="PTHR22796:SF1">
    <property type="entry name" value="VWFA DOMAIN-CONTAINING PROTEIN"/>
    <property type="match status" value="1"/>
</dbReference>
<dbReference type="SUPFAM" id="SSF52540">
    <property type="entry name" value="P-loop containing nucleoside triphosphate hydrolases"/>
    <property type="match status" value="1"/>
</dbReference>
<dbReference type="AlphaFoldDB" id="A0AAV2SFC2"/>
<comment type="caution">
    <text evidence="2">The sequence shown here is derived from an EMBL/GenBank/DDBJ whole genome shotgun (WGS) entry which is preliminary data.</text>
</comment>
<feature type="non-terminal residue" evidence="2">
    <location>
        <position position="385"/>
    </location>
</feature>
<evidence type="ECO:0000313" key="2">
    <source>
        <dbReference type="EMBL" id="CAL4193733.1"/>
    </source>
</evidence>
<dbReference type="EMBL" id="CAXKWB010070135">
    <property type="protein sequence ID" value="CAL4193733.1"/>
    <property type="molecule type" value="Genomic_DNA"/>
</dbReference>
<dbReference type="Pfam" id="PF25683">
    <property type="entry name" value="URGCP_GTPase"/>
    <property type="match status" value="1"/>
</dbReference>
<dbReference type="InterPro" id="IPR027417">
    <property type="entry name" value="P-loop_NTPase"/>
</dbReference>
<sequence length="385" mass="44198">MTKKVYVISVLGVQSSGKSTLLNTMFGLNFEVSAGRCTKGVFAQLIAVDKHLNNDLGYDYILILDTEGLRAPELGNDKFSHDNELATLVIGMGAVTIVNIRGENTSEIEDILQISVHAFIRMRVVNKNMKLQPGCFFVHQSVSDVNASQKMLSGYKTIHDKLDTMTSAIAKQENISEIKSFRDVIEYDIKKHICYLPNLWQGDPPMAPSNPSYSEKVLELKTNILKYPSEKKKVCVTFSDISNRMIDLWNAILYENFVFSFKNSQEVQSYTRLEEKHLSVSWDFRNKVKIWINGKLNNILSCEEKNIYSYQNTVQGELQNFIVDKQIEFKKDLEDFFSSAKDKEILVQWQSSFNIKLKNLSDELKSEAMKTCDNHFELRKVEFDQ</sequence>
<feature type="domain" description="VLIG-type G" evidence="1">
    <location>
        <begin position="2"/>
        <end position="249"/>
    </location>
</feature>
<dbReference type="InterPro" id="IPR058641">
    <property type="entry name" value="GVIN1_dom"/>
</dbReference>
<name>A0AAV2SFC2_MEGNR</name>
<organism evidence="2 3">
    <name type="scientific">Meganyctiphanes norvegica</name>
    <name type="common">Northern krill</name>
    <name type="synonym">Thysanopoda norvegica</name>
    <dbReference type="NCBI Taxonomy" id="48144"/>
    <lineage>
        <taxon>Eukaryota</taxon>
        <taxon>Metazoa</taxon>
        <taxon>Ecdysozoa</taxon>
        <taxon>Arthropoda</taxon>
        <taxon>Crustacea</taxon>
        <taxon>Multicrustacea</taxon>
        <taxon>Malacostraca</taxon>
        <taxon>Eumalacostraca</taxon>
        <taxon>Eucarida</taxon>
        <taxon>Euphausiacea</taxon>
        <taxon>Euphausiidae</taxon>
        <taxon>Meganyctiphanes</taxon>
    </lineage>
</organism>
<gene>
    <name evidence="2" type="ORF">MNOR_LOCUS36875</name>
</gene>
<dbReference type="InterPro" id="IPR030383">
    <property type="entry name" value="G_VLIG_dom"/>
</dbReference>
<proteinExistence type="predicted"/>
<keyword evidence="3" id="KW-1185">Reference proteome</keyword>
<evidence type="ECO:0000313" key="3">
    <source>
        <dbReference type="Proteomes" id="UP001497623"/>
    </source>
</evidence>
<accession>A0AAV2SFC2</accession>
<dbReference type="Pfam" id="PF25974">
    <property type="entry name" value="URGCP_9th"/>
    <property type="match status" value="1"/>
</dbReference>
<dbReference type="PANTHER" id="PTHR22796">
    <property type="entry name" value="URG4-RELATED"/>
    <property type="match status" value="1"/>
</dbReference>
<evidence type="ECO:0000259" key="1">
    <source>
        <dbReference type="PROSITE" id="PS51717"/>
    </source>
</evidence>
<dbReference type="GO" id="GO:0005525">
    <property type="term" value="F:GTP binding"/>
    <property type="evidence" value="ECO:0007669"/>
    <property type="project" value="InterPro"/>
</dbReference>
<dbReference type="PROSITE" id="PS51717">
    <property type="entry name" value="G_VLIG"/>
    <property type="match status" value="1"/>
</dbReference>
<reference evidence="2 3" key="1">
    <citation type="submission" date="2024-05" db="EMBL/GenBank/DDBJ databases">
        <authorList>
            <person name="Wallberg A."/>
        </authorList>
    </citation>
    <scope>NUCLEOTIDE SEQUENCE [LARGE SCALE GENOMIC DNA]</scope>
</reference>
<dbReference type="Gene3D" id="3.40.50.300">
    <property type="entry name" value="P-loop containing nucleotide triphosphate hydrolases"/>
    <property type="match status" value="1"/>
</dbReference>
<protein>
    <recommendedName>
        <fullName evidence="1">VLIG-type G domain-containing protein</fullName>
    </recommendedName>
</protein>
<dbReference type="Proteomes" id="UP001497623">
    <property type="component" value="Unassembled WGS sequence"/>
</dbReference>